<evidence type="ECO:0000256" key="4">
    <source>
        <dbReference type="ARBA" id="ARBA00022692"/>
    </source>
</evidence>
<keyword evidence="3" id="KW-0410">Iron transport</keyword>
<feature type="transmembrane region" description="Helical" evidence="7">
    <location>
        <begin position="175"/>
        <end position="194"/>
    </location>
</feature>
<accession>A0AAF0DA19</accession>
<evidence type="ECO:0000256" key="2">
    <source>
        <dbReference type="ARBA" id="ARBA00008333"/>
    </source>
</evidence>
<comment type="subcellular location">
    <subcellularLocation>
        <location evidence="1">Membrane</location>
        <topology evidence="1">Multi-pass membrane protein</topology>
    </subcellularLocation>
</comment>
<proteinExistence type="inferred from homology"/>
<keyword evidence="4 7" id="KW-0812">Transmembrane</keyword>
<evidence type="ECO:0000256" key="1">
    <source>
        <dbReference type="ARBA" id="ARBA00004141"/>
    </source>
</evidence>
<name>A0AAF0DA19_9EURO</name>
<keyword evidence="3" id="KW-0813">Transport</keyword>
<organism evidence="8 9">
    <name type="scientific">Emydomyces testavorans</name>
    <dbReference type="NCBI Taxonomy" id="2070801"/>
    <lineage>
        <taxon>Eukaryota</taxon>
        <taxon>Fungi</taxon>
        <taxon>Dikarya</taxon>
        <taxon>Ascomycota</taxon>
        <taxon>Pezizomycotina</taxon>
        <taxon>Eurotiomycetes</taxon>
        <taxon>Eurotiomycetidae</taxon>
        <taxon>Onygenales</taxon>
        <taxon>Nannizziopsiaceae</taxon>
        <taxon>Emydomyces</taxon>
    </lineage>
</organism>
<keyword evidence="9" id="KW-1185">Reference proteome</keyword>
<feature type="transmembrane region" description="Helical" evidence="7">
    <location>
        <begin position="201"/>
        <end position="221"/>
    </location>
</feature>
<dbReference type="PANTHER" id="PTHR31632:SF2">
    <property type="entry name" value="PLASMA MEMBRANE IRON PERMEASE"/>
    <property type="match status" value="1"/>
</dbReference>
<feature type="transmembrane region" description="Helical" evidence="7">
    <location>
        <begin position="142"/>
        <end position="163"/>
    </location>
</feature>
<reference evidence="8" key="1">
    <citation type="submission" date="2023-03" db="EMBL/GenBank/DDBJ databases">
        <title>Emydomyces testavorans Genome Sequence.</title>
        <authorList>
            <person name="Hoyer L."/>
        </authorList>
    </citation>
    <scope>NUCLEOTIDE SEQUENCE</scope>
    <source>
        <strain evidence="8">16-2883</strain>
    </source>
</reference>
<dbReference type="AlphaFoldDB" id="A0AAF0DA19"/>
<dbReference type="GO" id="GO:0015093">
    <property type="term" value="F:ferrous iron transmembrane transporter activity"/>
    <property type="evidence" value="ECO:0007669"/>
    <property type="project" value="TreeGrafter"/>
</dbReference>
<dbReference type="PANTHER" id="PTHR31632">
    <property type="entry name" value="IRON TRANSPORTER FTH1"/>
    <property type="match status" value="1"/>
</dbReference>
<sequence length="353" mass="38582">MVNVFYAPVFRETIETSIVVSILLRFLRTQLGQNADAAVYKKLRNQVWFGTGLGMFICIAVGSGLIGAFYSLGMNAWEKAEKLWEGIFALIAAIIVTIMGAALLRVSKLQKKWKLKLAKALENKETTGTTLSSKFKRWCEKYAMFILPFVTILREGLEAVVFIGGVSLGVSASAIPIPTITGILAGFLLGFVIYKGGNFVPIQMFLIVSTCLLYLVAAALFSRSVGFFEQYKWNQVIGGDAAELGAGPGSYDYRQSVWHVNGYSPYVNGGGGWGIFNALLGWTNSATYGTVLSYNFYWIAVIIGFLALMYYEKKGHWPLQKPKAAGSSTDGDESEAVGEVVTLNVRAPTKSEV</sequence>
<keyword evidence="6 7" id="KW-0472">Membrane</keyword>
<comment type="similarity">
    <text evidence="2">Belongs to the oxidase-dependent Fe transporter (OFeT) (TC 9.A.10.1) family.</text>
</comment>
<gene>
    <name evidence="8" type="primary">FTR1</name>
    <name evidence="8" type="ORF">PRK78_000106</name>
</gene>
<feature type="transmembrane region" description="Helical" evidence="7">
    <location>
        <begin position="83"/>
        <end position="106"/>
    </location>
</feature>
<evidence type="ECO:0000256" key="5">
    <source>
        <dbReference type="ARBA" id="ARBA00022989"/>
    </source>
</evidence>
<dbReference type="Pfam" id="PF03239">
    <property type="entry name" value="FTR1"/>
    <property type="match status" value="1"/>
</dbReference>
<keyword evidence="5 7" id="KW-1133">Transmembrane helix</keyword>
<evidence type="ECO:0000256" key="7">
    <source>
        <dbReference type="SAM" id="Phobius"/>
    </source>
</evidence>
<evidence type="ECO:0000313" key="8">
    <source>
        <dbReference type="EMBL" id="WEW54684.1"/>
    </source>
</evidence>
<dbReference type="Proteomes" id="UP001219355">
    <property type="component" value="Chromosome 1"/>
</dbReference>
<feature type="transmembrane region" description="Helical" evidence="7">
    <location>
        <begin position="294"/>
        <end position="311"/>
    </location>
</feature>
<dbReference type="EMBL" id="CP120627">
    <property type="protein sequence ID" value="WEW54684.1"/>
    <property type="molecule type" value="Genomic_DNA"/>
</dbReference>
<evidence type="ECO:0000256" key="3">
    <source>
        <dbReference type="ARBA" id="ARBA00022496"/>
    </source>
</evidence>
<dbReference type="GO" id="GO:0033573">
    <property type="term" value="C:high-affinity iron permease complex"/>
    <property type="evidence" value="ECO:0007669"/>
    <property type="project" value="InterPro"/>
</dbReference>
<keyword evidence="3" id="KW-0408">Iron</keyword>
<keyword evidence="3" id="KW-0406">Ion transport</keyword>
<evidence type="ECO:0000313" key="9">
    <source>
        <dbReference type="Proteomes" id="UP001219355"/>
    </source>
</evidence>
<dbReference type="InterPro" id="IPR004923">
    <property type="entry name" value="FTR1/Fip1/EfeU"/>
</dbReference>
<feature type="transmembrane region" description="Helical" evidence="7">
    <location>
        <begin position="47"/>
        <end position="71"/>
    </location>
</feature>
<evidence type="ECO:0000256" key="6">
    <source>
        <dbReference type="ARBA" id="ARBA00023136"/>
    </source>
</evidence>
<protein>
    <submittedName>
        <fullName evidence="8">High-affinity iron permease</fullName>
    </submittedName>
</protein>